<name>X7ZCB1_MYCKA</name>
<sequence>MASRRLDDVSGPQVAGQFARLGGRLDNDKSPAAPIAAVTALRSRLSQLRLHSISDPGSPRNRLR</sequence>
<dbReference type="AlphaFoldDB" id="X7ZCB1"/>
<protein>
    <submittedName>
        <fullName evidence="1">DNA topoisomerase domain protein</fullName>
        <ecNumber evidence="1">5.99.1.2</ecNumber>
    </submittedName>
</protein>
<dbReference type="Proteomes" id="UP000020561">
    <property type="component" value="Unassembled WGS sequence"/>
</dbReference>
<evidence type="ECO:0000313" key="1">
    <source>
        <dbReference type="EMBL" id="EUA16358.1"/>
    </source>
</evidence>
<organism evidence="1 2">
    <name type="scientific">Mycobacterium kansasii 662</name>
    <dbReference type="NCBI Taxonomy" id="1299326"/>
    <lineage>
        <taxon>Bacteria</taxon>
        <taxon>Bacillati</taxon>
        <taxon>Actinomycetota</taxon>
        <taxon>Actinomycetes</taxon>
        <taxon>Mycobacteriales</taxon>
        <taxon>Mycobacteriaceae</taxon>
        <taxon>Mycobacterium</taxon>
    </lineage>
</organism>
<gene>
    <name evidence="1" type="ORF">I545_4261</name>
</gene>
<dbReference type="GO" id="GO:0016853">
    <property type="term" value="F:isomerase activity"/>
    <property type="evidence" value="ECO:0007669"/>
    <property type="project" value="UniProtKB-KW"/>
</dbReference>
<comment type="caution">
    <text evidence="1">The sequence shown here is derived from an EMBL/GenBank/DDBJ whole genome shotgun (WGS) entry which is preliminary data.</text>
</comment>
<dbReference type="PATRIC" id="fig|1299326.3.peg.4098"/>
<keyword evidence="1" id="KW-0413">Isomerase</keyword>
<proteinExistence type="predicted"/>
<reference evidence="1 2" key="1">
    <citation type="submission" date="2013-12" db="EMBL/GenBank/DDBJ databases">
        <authorList>
            <person name="Brown-Elliot B."/>
            <person name="Wallace R."/>
            <person name="Lenaerts A."/>
            <person name="Ordway D."/>
            <person name="DeGroote M.A."/>
            <person name="Parker T."/>
            <person name="Sizemore C."/>
            <person name="Tallon L.J."/>
            <person name="Sadzewicz L.K."/>
            <person name="Sengamalay N."/>
            <person name="Fraser C.M."/>
            <person name="Hine E."/>
            <person name="Shefchek K.A."/>
            <person name="Das S.P."/>
            <person name="Tettelin H."/>
        </authorList>
    </citation>
    <scope>NUCLEOTIDE SEQUENCE [LARGE SCALE GENOMIC DNA]</scope>
    <source>
        <strain evidence="1 2">662</strain>
    </source>
</reference>
<evidence type="ECO:0000313" key="2">
    <source>
        <dbReference type="Proteomes" id="UP000020561"/>
    </source>
</evidence>
<accession>X7ZCB1</accession>
<dbReference type="EC" id="5.99.1.2" evidence="1"/>
<dbReference type="EMBL" id="JAOA01000006">
    <property type="protein sequence ID" value="EUA16358.1"/>
    <property type="molecule type" value="Genomic_DNA"/>
</dbReference>